<dbReference type="Gene3D" id="3.80.10.10">
    <property type="entry name" value="Ribonuclease Inhibitor"/>
    <property type="match status" value="1"/>
</dbReference>
<evidence type="ECO:0000313" key="2">
    <source>
        <dbReference type="EMBL" id="OTF80228.1"/>
    </source>
</evidence>
<comment type="caution">
    <text evidence="2">The sequence shown here is derived from an EMBL/GenBank/DDBJ whole genome shotgun (WGS) entry which is preliminary data.</text>
</comment>
<dbReference type="AlphaFoldDB" id="A0A1Y3BK04"/>
<proteinExistence type="predicted"/>
<dbReference type="InterPro" id="IPR043313">
    <property type="entry name" value="LRMDA"/>
</dbReference>
<evidence type="ECO:0000256" key="1">
    <source>
        <dbReference type="SAM" id="MobiDB-lite"/>
    </source>
</evidence>
<dbReference type="Pfam" id="PF14580">
    <property type="entry name" value="LRR_9"/>
    <property type="match status" value="1"/>
</dbReference>
<keyword evidence="3" id="KW-1185">Reference proteome</keyword>
<feature type="region of interest" description="Disordered" evidence="1">
    <location>
        <begin position="230"/>
        <end position="261"/>
    </location>
</feature>
<dbReference type="InterPro" id="IPR032675">
    <property type="entry name" value="LRR_dom_sf"/>
</dbReference>
<dbReference type="FunFam" id="3.80.10.10:FF:000695">
    <property type="entry name" value="leucine-rich melanocyte differentiation-associated protein"/>
    <property type="match status" value="1"/>
</dbReference>
<dbReference type="PANTHER" id="PTHR46282">
    <property type="entry name" value="LEUCINE-RICH MELANOCYTE DIFFERENTIATION-ASSOCIATED PROTEIN"/>
    <property type="match status" value="1"/>
</dbReference>
<protein>
    <submittedName>
        <fullName evidence="2">Leucine-rich repeat-containing protein</fullName>
    </submittedName>
</protein>
<evidence type="ECO:0000313" key="3">
    <source>
        <dbReference type="Proteomes" id="UP000194236"/>
    </source>
</evidence>
<gene>
    <name evidence="2" type="ORF">BLA29_006947</name>
</gene>
<dbReference type="EMBL" id="MUJZ01019352">
    <property type="protein sequence ID" value="OTF80228.1"/>
    <property type="molecule type" value="Genomic_DNA"/>
</dbReference>
<accession>A0A1Y3BK04</accession>
<sequence>MKELTGIRKAAKFRHMDDTNQINNDDDGGYNNNDEIQINGLIWNDVDASIKLVNQNLWQIPSPLTVQYATRVRKLDLSYNCLQTLSGIEYFNCLEELVLDNNLLNDAIRFFYNPFMKCLSINKNKLTDLERFLNEITLKLPNLTYLSMLGNSACPDQLSSSEHDDKDYSRYRSYVIHRMPQLKFLDSTQIRRNERNDAQKRGHYYRLIRLNSDSVVETNKLRSHLFTFREHNDSDDDNDRQNNPLPFTQDNGQPKGKGINNIRNYCDIRGFGKLKHRYTGKHSEGNRFIRNHEL</sequence>
<name>A0A1Y3BK04_EURMA</name>
<organism evidence="2 3">
    <name type="scientific">Euroglyphus maynei</name>
    <name type="common">Mayne's house dust mite</name>
    <dbReference type="NCBI Taxonomy" id="6958"/>
    <lineage>
        <taxon>Eukaryota</taxon>
        <taxon>Metazoa</taxon>
        <taxon>Ecdysozoa</taxon>
        <taxon>Arthropoda</taxon>
        <taxon>Chelicerata</taxon>
        <taxon>Arachnida</taxon>
        <taxon>Acari</taxon>
        <taxon>Acariformes</taxon>
        <taxon>Sarcoptiformes</taxon>
        <taxon>Astigmata</taxon>
        <taxon>Psoroptidia</taxon>
        <taxon>Analgoidea</taxon>
        <taxon>Pyroglyphidae</taxon>
        <taxon>Pyroglyphinae</taxon>
        <taxon>Euroglyphus</taxon>
    </lineage>
</organism>
<dbReference type="Proteomes" id="UP000194236">
    <property type="component" value="Unassembled WGS sequence"/>
</dbReference>
<dbReference type="OrthoDB" id="272149at2759"/>
<dbReference type="PANTHER" id="PTHR46282:SF2">
    <property type="entry name" value="LEUCINE-RICH MELANOCYTE DIFFERENTIATION-ASSOCIATED PROTEIN"/>
    <property type="match status" value="1"/>
</dbReference>
<dbReference type="SUPFAM" id="SSF52058">
    <property type="entry name" value="L domain-like"/>
    <property type="match status" value="1"/>
</dbReference>
<reference evidence="2 3" key="1">
    <citation type="submission" date="2017-03" db="EMBL/GenBank/DDBJ databases">
        <title>Genome Survey of Euroglyphus maynei.</title>
        <authorList>
            <person name="Arlian L.G."/>
            <person name="Morgan M.S."/>
            <person name="Rider S.D."/>
        </authorList>
    </citation>
    <scope>NUCLEOTIDE SEQUENCE [LARGE SCALE GENOMIC DNA]</scope>
    <source>
        <strain evidence="2">Arlian Lab</strain>
        <tissue evidence="2">Whole body</tissue>
    </source>
</reference>